<keyword evidence="1" id="KW-1133">Transmembrane helix</keyword>
<feature type="transmembrane region" description="Helical" evidence="1">
    <location>
        <begin position="20"/>
        <end position="37"/>
    </location>
</feature>
<evidence type="ECO:0000313" key="2">
    <source>
        <dbReference type="EMBL" id="QBF83757.1"/>
    </source>
</evidence>
<evidence type="ECO:0000313" key="3">
    <source>
        <dbReference type="Proteomes" id="UP000291106"/>
    </source>
</evidence>
<reference evidence="2 3" key="1">
    <citation type="submission" date="2019-02" db="EMBL/GenBank/DDBJ databases">
        <title>Shewanella sp. D4-2 isolated from Dokdo Island.</title>
        <authorList>
            <person name="Baek K."/>
        </authorList>
    </citation>
    <scope>NUCLEOTIDE SEQUENCE [LARGE SCALE GENOMIC DNA]</scope>
    <source>
        <strain evidence="2 3">D4-2</strain>
    </source>
</reference>
<keyword evidence="1" id="KW-0472">Membrane</keyword>
<dbReference type="RefSeq" id="WP_130601189.1">
    <property type="nucleotide sequence ID" value="NZ_CP036200.1"/>
</dbReference>
<keyword evidence="3" id="KW-1185">Reference proteome</keyword>
<sequence>MRSYKVTDAKTSRAKFARNVIYFTLWFFVLTPIYVIWPLAATYVGFDYQAPIREVSIIASSTYVLSAILYGSMAFAFAQKVAAWLFYKLGV</sequence>
<dbReference type="Proteomes" id="UP000291106">
    <property type="component" value="Chromosome"/>
</dbReference>
<dbReference type="KEGG" id="smai:EXU30_14435"/>
<gene>
    <name evidence="2" type="ORF">EXU30_14435</name>
</gene>
<dbReference type="AlphaFoldDB" id="A0A411PJJ3"/>
<name>A0A411PJJ3_9GAMM</name>
<keyword evidence="1" id="KW-0812">Transmembrane</keyword>
<accession>A0A411PJJ3</accession>
<feature type="transmembrane region" description="Helical" evidence="1">
    <location>
        <begin position="57"/>
        <end position="78"/>
    </location>
</feature>
<dbReference type="EMBL" id="CP036200">
    <property type="protein sequence ID" value="QBF83757.1"/>
    <property type="molecule type" value="Genomic_DNA"/>
</dbReference>
<proteinExistence type="predicted"/>
<organism evidence="2 3">
    <name type="scientific">Shewanella maritima</name>
    <dbReference type="NCBI Taxonomy" id="2520507"/>
    <lineage>
        <taxon>Bacteria</taxon>
        <taxon>Pseudomonadati</taxon>
        <taxon>Pseudomonadota</taxon>
        <taxon>Gammaproteobacteria</taxon>
        <taxon>Alteromonadales</taxon>
        <taxon>Shewanellaceae</taxon>
        <taxon>Shewanella</taxon>
    </lineage>
</organism>
<protein>
    <submittedName>
        <fullName evidence="2">Uncharacterized protein</fullName>
    </submittedName>
</protein>
<evidence type="ECO:0000256" key="1">
    <source>
        <dbReference type="SAM" id="Phobius"/>
    </source>
</evidence>